<dbReference type="InterPro" id="IPR001509">
    <property type="entry name" value="Epimerase_deHydtase"/>
</dbReference>
<dbReference type="Proteomes" id="UP000886005">
    <property type="component" value="Unassembled WGS sequence"/>
</dbReference>
<dbReference type="Gene3D" id="3.40.50.720">
    <property type="entry name" value="NAD(P)-binding Rossmann-like Domain"/>
    <property type="match status" value="1"/>
</dbReference>
<dbReference type="SUPFAM" id="SSF51735">
    <property type="entry name" value="NAD(P)-binding Rossmann-fold domains"/>
    <property type="match status" value="1"/>
</dbReference>
<dbReference type="InterPro" id="IPR050177">
    <property type="entry name" value="Lipid_A_modif_metabolic_enz"/>
</dbReference>
<proteinExistence type="predicted"/>
<dbReference type="PRINTS" id="PR01713">
    <property type="entry name" value="NUCEPIMERASE"/>
</dbReference>
<protein>
    <submittedName>
        <fullName evidence="2">NAD-dependent epimerase/dehydratase family protein</fullName>
    </submittedName>
</protein>
<sequence length="244" mass="27078">MLRSVVVMVLPKVTSCRRPLECVEINVNGLIHILDAAREHGVKKVVHSSSAAVYGDNPASPKTTDMRPEPKSPYGITKLDGEYYLDMYREAFGLGTVSLRYFNVFGPRQDPKSQYAAAIPIFVNRALKNEDLVIFGDGEQTRDFVYVKDVVQANVLAATGDAGGRYNVANGYAISIRELCELIIRTTDSKSKIVFADERPGDIKHSLASVEKTREALGYQPRFDLIEGLTHTIRYFAGLFTVGR</sequence>
<reference evidence="2" key="1">
    <citation type="journal article" date="2020" name="mSystems">
        <title>Genome- and Community-Level Interaction Insights into Carbon Utilization and Element Cycling Functions of Hydrothermarchaeota in Hydrothermal Sediment.</title>
        <authorList>
            <person name="Zhou Z."/>
            <person name="Liu Y."/>
            <person name="Xu W."/>
            <person name="Pan J."/>
            <person name="Luo Z.H."/>
            <person name="Li M."/>
        </authorList>
    </citation>
    <scope>NUCLEOTIDE SEQUENCE [LARGE SCALE GENOMIC DNA]</scope>
    <source>
        <strain evidence="2">HyVt-456</strain>
    </source>
</reference>
<evidence type="ECO:0000313" key="2">
    <source>
        <dbReference type="EMBL" id="HED10366.1"/>
    </source>
</evidence>
<name>A0A7V1PUY0_CALAY</name>
<gene>
    <name evidence="2" type="ORF">ENJ10_06735</name>
</gene>
<dbReference type="AlphaFoldDB" id="A0A7V1PUY0"/>
<dbReference type="PANTHER" id="PTHR43245:SF13">
    <property type="entry name" value="UDP-D-APIOSE_UDP-D-XYLOSE SYNTHASE 2"/>
    <property type="match status" value="1"/>
</dbReference>
<evidence type="ECO:0000259" key="1">
    <source>
        <dbReference type="Pfam" id="PF01370"/>
    </source>
</evidence>
<dbReference type="PANTHER" id="PTHR43245">
    <property type="entry name" value="BIFUNCTIONAL POLYMYXIN RESISTANCE PROTEIN ARNA"/>
    <property type="match status" value="1"/>
</dbReference>
<dbReference type="InterPro" id="IPR036291">
    <property type="entry name" value="NAD(P)-bd_dom_sf"/>
</dbReference>
<organism evidence="2">
    <name type="scientific">Caldithrix abyssi</name>
    <dbReference type="NCBI Taxonomy" id="187145"/>
    <lineage>
        <taxon>Bacteria</taxon>
        <taxon>Pseudomonadati</taxon>
        <taxon>Calditrichota</taxon>
        <taxon>Calditrichia</taxon>
        <taxon>Calditrichales</taxon>
        <taxon>Calditrichaceae</taxon>
        <taxon>Caldithrix</taxon>
    </lineage>
</organism>
<dbReference type="Pfam" id="PF01370">
    <property type="entry name" value="Epimerase"/>
    <property type="match status" value="1"/>
</dbReference>
<comment type="caution">
    <text evidence="2">The sequence shown here is derived from an EMBL/GenBank/DDBJ whole genome shotgun (WGS) entry which is preliminary data.</text>
</comment>
<dbReference type="EMBL" id="DRLD01000185">
    <property type="protein sequence ID" value="HED10366.1"/>
    <property type="molecule type" value="Genomic_DNA"/>
</dbReference>
<accession>A0A7V1PUY0</accession>
<feature type="domain" description="NAD-dependent epimerase/dehydratase" evidence="1">
    <location>
        <begin position="15"/>
        <end position="169"/>
    </location>
</feature>
<dbReference type="Gene3D" id="3.90.25.10">
    <property type="entry name" value="UDP-galactose 4-epimerase, domain 1"/>
    <property type="match status" value="1"/>
</dbReference>